<name>A0A9J5W8D4_SOLCO</name>
<comment type="caution">
    <text evidence="1">The sequence shown here is derived from an EMBL/GenBank/DDBJ whole genome shotgun (WGS) entry which is preliminary data.</text>
</comment>
<gene>
    <name evidence="1" type="ORF">H5410_061182</name>
</gene>
<sequence>MRAEQVYGTVVVQNESLPLSNIDRQFVDKLFRVQLQKLLLRFLDQWVLNLVEEERRWKQQTRTKPKQHKEMTLR</sequence>
<evidence type="ECO:0000313" key="2">
    <source>
        <dbReference type="Proteomes" id="UP000824120"/>
    </source>
</evidence>
<accession>A0A9J5W8D4</accession>
<evidence type="ECO:0000313" key="1">
    <source>
        <dbReference type="EMBL" id="KAG5571416.1"/>
    </source>
</evidence>
<protein>
    <submittedName>
        <fullName evidence="1">Uncharacterized protein</fullName>
    </submittedName>
</protein>
<keyword evidence="2" id="KW-1185">Reference proteome</keyword>
<organism evidence="1 2">
    <name type="scientific">Solanum commersonii</name>
    <name type="common">Commerson's wild potato</name>
    <name type="synonym">Commerson's nightshade</name>
    <dbReference type="NCBI Taxonomy" id="4109"/>
    <lineage>
        <taxon>Eukaryota</taxon>
        <taxon>Viridiplantae</taxon>
        <taxon>Streptophyta</taxon>
        <taxon>Embryophyta</taxon>
        <taxon>Tracheophyta</taxon>
        <taxon>Spermatophyta</taxon>
        <taxon>Magnoliopsida</taxon>
        <taxon>eudicotyledons</taxon>
        <taxon>Gunneridae</taxon>
        <taxon>Pentapetalae</taxon>
        <taxon>asterids</taxon>
        <taxon>lamiids</taxon>
        <taxon>Solanales</taxon>
        <taxon>Solanaceae</taxon>
        <taxon>Solanoideae</taxon>
        <taxon>Solaneae</taxon>
        <taxon>Solanum</taxon>
    </lineage>
</organism>
<reference evidence="1 2" key="1">
    <citation type="submission" date="2020-09" db="EMBL/GenBank/DDBJ databases">
        <title>De no assembly of potato wild relative species, Solanum commersonii.</title>
        <authorList>
            <person name="Cho K."/>
        </authorList>
    </citation>
    <scope>NUCLEOTIDE SEQUENCE [LARGE SCALE GENOMIC DNA]</scope>
    <source>
        <strain evidence="1">LZ3.2</strain>
        <tissue evidence="1">Leaf</tissue>
    </source>
</reference>
<proteinExistence type="predicted"/>
<dbReference type="AlphaFoldDB" id="A0A9J5W8D4"/>
<dbReference type="EMBL" id="JACXVP010000012">
    <property type="protein sequence ID" value="KAG5571416.1"/>
    <property type="molecule type" value="Genomic_DNA"/>
</dbReference>
<dbReference type="Proteomes" id="UP000824120">
    <property type="component" value="Chromosome 12"/>
</dbReference>